<evidence type="ECO:0000256" key="5">
    <source>
        <dbReference type="ARBA" id="ARBA00023136"/>
    </source>
</evidence>
<keyword evidence="3" id="KW-0812">Transmembrane</keyword>
<evidence type="ECO:0000259" key="7">
    <source>
        <dbReference type="SMART" id="SM01049"/>
    </source>
</evidence>
<name>A0ABP3PDI9_9PROT</name>
<dbReference type="RefSeq" id="WP_166933661.1">
    <property type="nucleotide sequence ID" value="NZ_BAAADD010000003.1"/>
</dbReference>
<evidence type="ECO:0000256" key="6">
    <source>
        <dbReference type="SAM" id="SignalP"/>
    </source>
</evidence>
<organism evidence="8 9">
    <name type="scientific">Rhizomicrobium electricum</name>
    <dbReference type="NCBI Taxonomy" id="480070"/>
    <lineage>
        <taxon>Bacteria</taxon>
        <taxon>Pseudomonadati</taxon>
        <taxon>Pseudomonadota</taxon>
        <taxon>Alphaproteobacteria</taxon>
        <taxon>Micropepsales</taxon>
        <taxon>Micropepsaceae</taxon>
        <taxon>Rhizomicrobium</taxon>
    </lineage>
</organism>
<proteinExistence type="predicted"/>
<keyword evidence="2" id="KW-1003">Cell membrane</keyword>
<comment type="subcellular location">
    <subcellularLocation>
        <location evidence="1">Cell membrane</location>
        <topology evidence="1">Multi-pass membrane protein</topology>
    </subcellularLocation>
</comment>
<dbReference type="InterPro" id="IPR033480">
    <property type="entry name" value="sCache_2"/>
</dbReference>
<evidence type="ECO:0000313" key="8">
    <source>
        <dbReference type="EMBL" id="GAA0564928.1"/>
    </source>
</evidence>
<dbReference type="SMART" id="SM01049">
    <property type="entry name" value="Cache_2"/>
    <property type="match status" value="1"/>
</dbReference>
<keyword evidence="4" id="KW-1133">Transmembrane helix</keyword>
<keyword evidence="5" id="KW-0472">Membrane</keyword>
<keyword evidence="9" id="KW-1185">Reference proteome</keyword>
<accession>A0ABP3PDI9</accession>
<evidence type="ECO:0000256" key="3">
    <source>
        <dbReference type="ARBA" id="ARBA00022692"/>
    </source>
</evidence>
<feature type="signal peptide" evidence="6">
    <location>
        <begin position="1"/>
        <end position="22"/>
    </location>
</feature>
<protein>
    <recommendedName>
        <fullName evidence="7">Single Cache domain-containing protein</fullName>
    </recommendedName>
</protein>
<dbReference type="Gene3D" id="3.30.450.20">
    <property type="entry name" value="PAS domain"/>
    <property type="match status" value="1"/>
</dbReference>
<reference evidence="9" key="1">
    <citation type="journal article" date="2019" name="Int. J. Syst. Evol. Microbiol.">
        <title>The Global Catalogue of Microorganisms (GCM) 10K type strain sequencing project: providing services to taxonomists for standard genome sequencing and annotation.</title>
        <authorList>
            <consortium name="The Broad Institute Genomics Platform"/>
            <consortium name="The Broad Institute Genome Sequencing Center for Infectious Disease"/>
            <person name="Wu L."/>
            <person name="Ma J."/>
        </authorList>
    </citation>
    <scope>NUCLEOTIDE SEQUENCE [LARGE SCALE GENOMIC DNA]</scope>
    <source>
        <strain evidence="9">JCM 15089</strain>
    </source>
</reference>
<sequence length="151" mass="16367">MKLIASLFAALVLFASSSPAPAADKGTKPEAVAMVKKAVDAIKANGADKAYALFAKTDGGFRDRDLYVLVYDMSGTCLAHGANPKLVGKNNLEAQDADGVYYVKDRLALAKTNASFWQDYKYTDPVTKKIEPKSTYCEKLNQTIVCVGIYK</sequence>
<keyword evidence="6" id="KW-0732">Signal</keyword>
<evidence type="ECO:0000313" key="9">
    <source>
        <dbReference type="Proteomes" id="UP001499951"/>
    </source>
</evidence>
<dbReference type="Pfam" id="PF17200">
    <property type="entry name" value="sCache_2"/>
    <property type="match status" value="1"/>
</dbReference>
<comment type="caution">
    <text evidence="8">The sequence shown here is derived from an EMBL/GenBank/DDBJ whole genome shotgun (WGS) entry which is preliminary data.</text>
</comment>
<feature type="chain" id="PRO_5045981349" description="Single Cache domain-containing protein" evidence="6">
    <location>
        <begin position="23"/>
        <end position="151"/>
    </location>
</feature>
<evidence type="ECO:0000256" key="1">
    <source>
        <dbReference type="ARBA" id="ARBA00004651"/>
    </source>
</evidence>
<dbReference type="Proteomes" id="UP001499951">
    <property type="component" value="Unassembled WGS sequence"/>
</dbReference>
<dbReference type="EMBL" id="BAAADD010000003">
    <property type="protein sequence ID" value="GAA0564928.1"/>
    <property type="molecule type" value="Genomic_DNA"/>
</dbReference>
<evidence type="ECO:0000256" key="4">
    <source>
        <dbReference type="ARBA" id="ARBA00022989"/>
    </source>
</evidence>
<evidence type="ECO:0000256" key="2">
    <source>
        <dbReference type="ARBA" id="ARBA00022475"/>
    </source>
</evidence>
<gene>
    <name evidence="8" type="ORF">GCM10008942_11600</name>
</gene>
<feature type="domain" description="Single Cache" evidence="7">
    <location>
        <begin position="30"/>
        <end position="104"/>
    </location>
</feature>